<feature type="region of interest" description="Disordered" evidence="1">
    <location>
        <begin position="363"/>
        <end position="388"/>
    </location>
</feature>
<evidence type="ECO:0000313" key="3">
    <source>
        <dbReference type="Proteomes" id="UP000626109"/>
    </source>
</evidence>
<proteinExistence type="predicted"/>
<gene>
    <name evidence="2" type="ORF">PGLA2088_LOCUS9378</name>
</gene>
<evidence type="ECO:0008006" key="4">
    <source>
        <dbReference type="Google" id="ProtNLM"/>
    </source>
</evidence>
<dbReference type="EMBL" id="CAJNNW010010364">
    <property type="protein sequence ID" value="CAE8651973.1"/>
    <property type="molecule type" value="Genomic_DNA"/>
</dbReference>
<reference evidence="2" key="1">
    <citation type="submission" date="2021-02" db="EMBL/GenBank/DDBJ databases">
        <authorList>
            <person name="Dougan E. K."/>
            <person name="Rhodes N."/>
            <person name="Thang M."/>
            <person name="Chan C."/>
        </authorList>
    </citation>
    <scope>NUCLEOTIDE SEQUENCE</scope>
</reference>
<feature type="region of interest" description="Disordered" evidence="1">
    <location>
        <begin position="1"/>
        <end position="121"/>
    </location>
</feature>
<feature type="compositionally biased region" description="Low complexity" evidence="1">
    <location>
        <begin position="376"/>
        <end position="388"/>
    </location>
</feature>
<feature type="compositionally biased region" description="Basic and acidic residues" evidence="1">
    <location>
        <begin position="46"/>
        <end position="58"/>
    </location>
</feature>
<comment type="caution">
    <text evidence="2">The sequence shown here is derived from an EMBL/GenBank/DDBJ whole genome shotgun (WGS) entry which is preliminary data.</text>
</comment>
<organism evidence="2 3">
    <name type="scientific">Polarella glacialis</name>
    <name type="common">Dinoflagellate</name>
    <dbReference type="NCBI Taxonomy" id="89957"/>
    <lineage>
        <taxon>Eukaryota</taxon>
        <taxon>Sar</taxon>
        <taxon>Alveolata</taxon>
        <taxon>Dinophyceae</taxon>
        <taxon>Suessiales</taxon>
        <taxon>Suessiaceae</taxon>
        <taxon>Polarella</taxon>
    </lineage>
</organism>
<sequence length="388" mass="41694">MAPASTQVAFSRGRPEVRQLKEKPPSVASSRTPSRTPSPVNVMDSIPHKEVPKFHKESALTCGSSREKESDDTDPSTPRQRPRVDSKLKLVFRSEERGLPPLNRGWRTPDPSPTRSGRGLPKCASRSFIVDCSDNEEDDSLNVECGQADETEPAWARIRTPSPGEDRNSSHRLMLPATQSAPEMCMPYFELSCLPCLSPAWADLEDEHDGNDFNDDDKTPTYNGSGSGCCSGSDKAEGETCLVSMGSLGHPYTCAEACKYSKKARGCKDGPACDRCHLCEWKRYDRKLGDEPIPSKWTGGSGGQGGTTPARPQQQGAKNFPVRRVFRTAGPTTVNNGGARGVASLEVSVPAAANSEYPAYARGGRTSRRAGAKCRASGASGGAWNAAA</sequence>
<evidence type="ECO:0000256" key="1">
    <source>
        <dbReference type="SAM" id="MobiDB-lite"/>
    </source>
</evidence>
<feature type="compositionally biased region" description="Low complexity" evidence="1">
    <location>
        <begin position="25"/>
        <end position="40"/>
    </location>
</feature>
<feature type="region of interest" description="Disordered" evidence="1">
    <location>
        <begin position="290"/>
        <end position="317"/>
    </location>
</feature>
<feature type="compositionally biased region" description="Basic and acidic residues" evidence="1">
    <location>
        <begin position="13"/>
        <end position="24"/>
    </location>
</feature>
<protein>
    <recommendedName>
        <fullName evidence="4">C3H1-type domain-containing protein</fullName>
    </recommendedName>
</protein>
<accession>A0A813IN04</accession>
<evidence type="ECO:0000313" key="2">
    <source>
        <dbReference type="EMBL" id="CAE8651973.1"/>
    </source>
</evidence>
<dbReference type="Proteomes" id="UP000626109">
    <property type="component" value="Unassembled WGS sequence"/>
</dbReference>
<name>A0A813IN04_POLGL</name>
<feature type="compositionally biased region" description="Basic and acidic residues" evidence="1">
    <location>
        <begin position="82"/>
        <end position="98"/>
    </location>
</feature>
<dbReference type="AlphaFoldDB" id="A0A813IN04"/>